<evidence type="ECO:0000313" key="2">
    <source>
        <dbReference type="Proteomes" id="UP000515152"/>
    </source>
</evidence>
<sequence>MLKPREVLQVGAPLPGSFVNLITPLGIFYPFGSAAGDAISTPVDDGSSPIIPLLRPLPFFGRTYQQIFVNHNGHITFNQSLSQYVTHEFPANSNRDIIAPFWTDLDNRESGNISYQQYTSGDVLQTATQDISSYFPNVTFTASWVFVATWDRVAYFPNTGTETTFQVVLISDSEMTFILMNYGDIAPTSRQVQIGYDTISSTHYGSLRTCYPNNSIDIVNLKTSSNVNVQGRWAFLTTVQSTSFSCTNTPGLTVPQPGFLYLSAKIKGSIPS</sequence>
<dbReference type="GeneID" id="105909084"/>
<dbReference type="Pfam" id="PF06119">
    <property type="entry name" value="NIDO"/>
    <property type="match status" value="1"/>
</dbReference>
<dbReference type="Proteomes" id="UP000515152">
    <property type="component" value="Chromosome 1"/>
</dbReference>
<dbReference type="InterPro" id="IPR052749">
    <property type="entry name" value="Alpha-tectorin"/>
</dbReference>
<organism evidence="2 3">
    <name type="scientific">Clupea harengus</name>
    <name type="common">Atlantic herring</name>
    <dbReference type="NCBI Taxonomy" id="7950"/>
    <lineage>
        <taxon>Eukaryota</taxon>
        <taxon>Metazoa</taxon>
        <taxon>Chordata</taxon>
        <taxon>Craniata</taxon>
        <taxon>Vertebrata</taxon>
        <taxon>Euteleostomi</taxon>
        <taxon>Actinopterygii</taxon>
        <taxon>Neopterygii</taxon>
        <taxon>Teleostei</taxon>
        <taxon>Clupei</taxon>
        <taxon>Clupeiformes</taxon>
        <taxon>Clupeoidei</taxon>
        <taxon>Clupeidae</taxon>
        <taxon>Clupea</taxon>
    </lineage>
</organism>
<dbReference type="InterPro" id="IPR003886">
    <property type="entry name" value="NIDO_dom"/>
</dbReference>
<accession>A0A8M1KN38</accession>
<protein>
    <submittedName>
        <fullName evidence="3">Sushi, nidogen and EGF-like domain-containing protein 1</fullName>
    </submittedName>
</protein>
<dbReference type="KEGG" id="char:105909084"/>
<dbReference type="OrthoDB" id="6236007at2759"/>
<dbReference type="RefSeq" id="XP_042565292.1">
    <property type="nucleotide sequence ID" value="XM_042709358.1"/>
</dbReference>
<dbReference type="AlphaFoldDB" id="A0A8M1KN38"/>
<proteinExistence type="predicted"/>
<dbReference type="PROSITE" id="PS51220">
    <property type="entry name" value="NIDO"/>
    <property type="match status" value="1"/>
</dbReference>
<dbReference type="PANTHER" id="PTHR46160">
    <property type="entry name" value="ALPHA-TECTORIN-RELATED"/>
    <property type="match status" value="1"/>
</dbReference>
<gene>
    <name evidence="3" type="primary">LOC105909084</name>
</gene>
<dbReference type="PANTHER" id="PTHR46160:SF9">
    <property type="entry name" value="PROTEIN PRY2-RELATED"/>
    <property type="match status" value="1"/>
</dbReference>
<evidence type="ECO:0000313" key="3">
    <source>
        <dbReference type="RefSeq" id="XP_042565292.1"/>
    </source>
</evidence>
<dbReference type="GO" id="GO:0007160">
    <property type="term" value="P:cell-matrix adhesion"/>
    <property type="evidence" value="ECO:0007669"/>
    <property type="project" value="InterPro"/>
</dbReference>
<keyword evidence="2" id="KW-1185">Reference proteome</keyword>
<feature type="domain" description="NIDO" evidence="1">
    <location>
        <begin position="100"/>
        <end position="242"/>
    </location>
</feature>
<evidence type="ECO:0000259" key="1">
    <source>
        <dbReference type="PROSITE" id="PS51220"/>
    </source>
</evidence>
<reference evidence="3" key="1">
    <citation type="submission" date="2025-08" db="UniProtKB">
        <authorList>
            <consortium name="RefSeq"/>
        </authorList>
    </citation>
    <scope>IDENTIFICATION</scope>
</reference>
<name>A0A8M1KN38_CLUHA</name>
<dbReference type="SMART" id="SM00539">
    <property type="entry name" value="NIDO"/>
    <property type="match status" value="1"/>
</dbReference>